<dbReference type="STRING" id="1776334.APZ16_01095"/>
<protein>
    <recommendedName>
        <fullName evidence="7">Tryptophan synthase beta chain-like PALP domain-containing protein</fullName>
    </recommendedName>
</protein>
<dbReference type="InterPro" id="IPR036052">
    <property type="entry name" value="TrpB-like_PALP_sf"/>
</dbReference>
<keyword evidence="4" id="KW-0808">Transferase</keyword>
<name>A0A147JWW5_HADYE</name>
<gene>
    <name evidence="8" type="ORF">APZ16_01095</name>
</gene>
<dbReference type="Proteomes" id="UP000074294">
    <property type="component" value="Unassembled WGS sequence"/>
</dbReference>
<dbReference type="GO" id="GO:0006535">
    <property type="term" value="P:cysteine biosynthetic process from serine"/>
    <property type="evidence" value="ECO:0007669"/>
    <property type="project" value="InterPro"/>
</dbReference>
<evidence type="ECO:0000313" key="9">
    <source>
        <dbReference type="Proteomes" id="UP000074294"/>
    </source>
</evidence>
<dbReference type="InterPro" id="IPR050214">
    <property type="entry name" value="Cys_Synth/Cystath_Beta-Synth"/>
</dbReference>
<evidence type="ECO:0000256" key="2">
    <source>
        <dbReference type="ARBA" id="ARBA00007103"/>
    </source>
</evidence>
<dbReference type="PANTHER" id="PTHR10314">
    <property type="entry name" value="CYSTATHIONINE BETA-SYNTHASE"/>
    <property type="match status" value="1"/>
</dbReference>
<keyword evidence="6" id="KW-0198">Cysteine biosynthesis</keyword>
<keyword evidence="5" id="KW-0663">Pyridoxal phosphate</keyword>
<dbReference type="FunFam" id="3.40.50.1100:FF:000006">
    <property type="entry name" value="Cysteine synthase"/>
    <property type="match status" value="1"/>
</dbReference>
<dbReference type="CDD" id="cd01561">
    <property type="entry name" value="CBS_like"/>
    <property type="match status" value="1"/>
</dbReference>
<dbReference type="InterPro" id="IPR001926">
    <property type="entry name" value="TrpB-like_PALP"/>
</dbReference>
<dbReference type="EMBL" id="LQMQ01000031">
    <property type="protein sequence ID" value="KUO40931.1"/>
    <property type="molecule type" value="Genomic_DNA"/>
</dbReference>
<dbReference type="AlphaFoldDB" id="A0A147JWW5"/>
<dbReference type="Pfam" id="PF00291">
    <property type="entry name" value="PALP"/>
    <property type="match status" value="1"/>
</dbReference>
<reference evidence="8 9" key="1">
    <citation type="journal article" date="2016" name="Nat. Microbiol.">
        <title>Genomic inference of the metabolism of cosmopolitan subsurface Archaea, Hadesarchaea.</title>
        <authorList>
            <person name="Baker B.J."/>
            <person name="Saw J.H."/>
            <person name="Lind A.E."/>
            <person name="Lazar C.S."/>
            <person name="Hinrichs K.-U."/>
            <person name="Teske A.P."/>
            <person name="Ettema T.J."/>
        </authorList>
    </citation>
    <scope>NUCLEOTIDE SEQUENCE [LARGE SCALE GENOMIC DNA]</scope>
</reference>
<organism evidence="8 9">
    <name type="scientific">Hadarchaeum yellowstonense</name>
    <dbReference type="NCBI Taxonomy" id="1776334"/>
    <lineage>
        <taxon>Archaea</taxon>
        <taxon>Methanobacteriati</taxon>
        <taxon>Candidatus Hadarchaeota</taxon>
        <taxon>Candidatus Hadarchaeia</taxon>
        <taxon>Candidatus Hadarchaeales</taxon>
        <taxon>Candidatus Hadarchaeaceae</taxon>
        <taxon>Candidatus Hadarchaeum</taxon>
    </lineage>
</organism>
<accession>A0A147JWW5</accession>
<evidence type="ECO:0000313" key="8">
    <source>
        <dbReference type="EMBL" id="KUO40931.1"/>
    </source>
</evidence>
<evidence type="ECO:0000256" key="5">
    <source>
        <dbReference type="ARBA" id="ARBA00022898"/>
    </source>
</evidence>
<comment type="similarity">
    <text evidence="2">Belongs to the cysteine synthase/cystathionine beta-synthase family.</text>
</comment>
<proteinExistence type="inferred from homology"/>
<evidence type="ECO:0000259" key="7">
    <source>
        <dbReference type="Pfam" id="PF00291"/>
    </source>
</evidence>
<feature type="domain" description="Tryptophan synthase beta chain-like PALP" evidence="7">
    <location>
        <begin position="14"/>
        <end position="303"/>
    </location>
</feature>
<dbReference type="Gene3D" id="3.40.50.1100">
    <property type="match status" value="2"/>
</dbReference>
<dbReference type="SUPFAM" id="SSF53686">
    <property type="entry name" value="Tryptophan synthase beta subunit-like PLP-dependent enzymes"/>
    <property type="match status" value="1"/>
</dbReference>
<evidence type="ECO:0000256" key="1">
    <source>
        <dbReference type="ARBA" id="ARBA00001933"/>
    </source>
</evidence>
<dbReference type="NCBIfam" id="TIGR01136">
    <property type="entry name" value="cysKM"/>
    <property type="match status" value="1"/>
</dbReference>
<keyword evidence="3" id="KW-0028">Amino-acid biosynthesis</keyword>
<evidence type="ECO:0000256" key="4">
    <source>
        <dbReference type="ARBA" id="ARBA00022679"/>
    </source>
</evidence>
<dbReference type="GO" id="GO:0004124">
    <property type="term" value="F:cysteine synthase activity"/>
    <property type="evidence" value="ECO:0007669"/>
    <property type="project" value="InterPro"/>
</dbReference>
<comment type="cofactor">
    <cofactor evidence="1">
        <name>pyridoxal 5'-phosphate</name>
        <dbReference type="ChEBI" id="CHEBI:597326"/>
    </cofactor>
</comment>
<evidence type="ECO:0000256" key="3">
    <source>
        <dbReference type="ARBA" id="ARBA00022605"/>
    </source>
</evidence>
<dbReference type="InterPro" id="IPR005856">
    <property type="entry name" value="Cys_synth"/>
</dbReference>
<comment type="caution">
    <text evidence="8">The sequence shown here is derived from an EMBL/GenBank/DDBJ whole genome shotgun (WGS) entry which is preliminary data.</text>
</comment>
<evidence type="ECO:0000256" key="6">
    <source>
        <dbReference type="ARBA" id="ARBA00023192"/>
    </source>
</evidence>
<sequence>MKMDGLERVAEDLTGAIGNTPIIKMGKITKNSGAPELELFGKAEFLNPSGSLKDRILFKILKSAIERGELKKGMTILESTTGNTGISTSMMGALLGFPVVIVMPAGMSEERKKAMRVFGAKIVEVPGAESDVDLALKKARDLVRRNPKKYFFVDQFNNPQNVQAHYETTGPEIWEQMGGKLDAFAATAGTGGTITGVGKYLKEKNPRIKIYLIEPSECPVVSKQRWGTHQIEGIGDGFIPSILDISLLDGVILVDSKSAIEMTQRLAREEGLFVGISSGANVKACLKLHKRHPELRRIVTMLNDHGYRYFSTAVFGEAKKVEIPERPHPIEITPEQRRILSRLEIIE</sequence>